<dbReference type="Proteomes" id="UP000803884">
    <property type="component" value="Unassembled WGS sequence"/>
</dbReference>
<evidence type="ECO:0000256" key="1">
    <source>
        <dbReference type="SAM" id="MobiDB-lite"/>
    </source>
</evidence>
<feature type="region of interest" description="Disordered" evidence="1">
    <location>
        <begin position="286"/>
        <end position="376"/>
    </location>
</feature>
<feature type="region of interest" description="Disordered" evidence="1">
    <location>
        <begin position="237"/>
        <end position="256"/>
    </location>
</feature>
<feature type="region of interest" description="Disordered" evidence="1">
    <location>
        <begin position="109"/>
        <end position="157"/>
    </location>
</feature>
<dbReference type="RefSeq" id="XP_069233279.1">
    <property type="nucleotide sequence ID" value="XM_069369586.1"/>
</dbReference>
<comment type="caution">
    <text evidence="3">The sequence shown here is derived from an EMBL/GenBank/DDBJ whole genome shotgun (WGS) entry which is preliminary data.</text>
</comment>
<dbReference type="EMBL" id="JAAQHG020000003">
    <property type="protein sequence ID" value="KAL1590174.1"/>
    <property type="molecule type" value="Genomic_DNA"/>
</dbReference>
<dbReference type="GeneID" id="96002424"/>
<keyword evidence="2" id="KW-1133">Transmembrane helix</keyword>
<gene>
    <name evidence="3" type="ORF">WHR41_00980</name>
</gene>
<evidence type="ECO:0000313" key="4">
    <source>
        <dbReference type="Proteomes" id="UP000803884"/>
    </source>
</evidence>
<name>A0AB34KYR6_9PEZI</name>
<dbReference type="AlphaFoldDB" id="A0AB34KYR6"/>
<accession>A0AB34KYR6</accession>
<sequence>MSLPSQTTTPANPDSQSVQRQGPLDPNGSHDFSANSRNVLISTTVIGGTFVIALLIYVFIKRRRGKTYAQILHVPARTRTPQLTPTPMREKFLKHPIYHDLAYSIRSSRYDSASVSPPKRVRLSAHAPGAKPKHQRIKSGWQDPNLPPKTPTKDSDLLRLPNRSTFYIEESPKTKPRTPEKARVSVRPMSLLSRTSSTNKEPLTKTTTASVGVKTDACESPLDSPPPLNDDFERWSWTNSQAPSTPRVNPTSRRASLASTRYSVPRFRSVRSWALGQGERLRIDEEAPPLLDSPPPPLQPVPANKRAFKDAPKPDLSKKAAGAKKWKGLGEHKRAGSSLGNLGSLFKSTPNLGAAGRDLEKGVGGEIEMKERQRSR</sequence>
<feature type="transmembrane region" description="Helical" evidence="2">
    <location>
        <begin position="39"/>
        <end position="60"/>
    </location>
</feature>
<feature type="compositionally biased region" description="Polar residues" evidence="1">
    <location>
        <begin position="1"/>
        <end position="20"/>
    </location>
</feature>
<keyword evidence="2" id="KW-0812">Transmembrane</keyword>
<evidence type="ECO:0000256" key="2">
    <source>
        <dbReference type="SAM" id="Phobius"/>
    </source>
</evidence>
<keyword evidence="2" id="KW-0472">Membrane</keyword>
<feature type="compositionally biased region" description="Basic and acidic residues" evidence="1">
    <location>
        <begin position="307"/>
        <end position="318"/>
    </location>
</feature>
<proteinExistence type="predicted"/>
<reference evidence="3 4" key="1">
    <citation type="journal article" date="2020" name="Microbiol. Resour. Announc.">
        <title>Draft Genome Sequence of a Cladosporium Species Isolated from the Mesophotic Ascidian Didemnum maculosum.</title>
        <authorList>
            <person name="Gioti A."/>
            <person name="Siaperas R."/>
            <person name="Nikolaivits E."/>
            <person name="Le Goff G."/>
            <person name="Ouazzani J."/>
            <person name="Kotoulas G."/>
            <person name="Topakas E."/>
        </authorList>
    </citation>
    <scope>NUCLEOTIDE SEQUENCE [LARGE SCALE GENOMIC DNA]</scope>
    <source>
        <strain evidence="3 4">TM138-S3</strain>
    </source>
</reference>
<feature type="compositionally biased region" description="Polar residues" evidence="1">
    <location>
        <begin position="338"/>
        <end position="351"/>
    </location>
</feature>
<feature type="compositionally biased region" description="Basic and acidic residues" evidence="1">
    <location>
        <begin position="357"/>
        <end position="376"/>
    </location>
</feature>
<organism evidence="3 4">
    <name type="scientific">Cladosporium halotolerans</name>
    <dbReference type="NCBI Taxonomy" id="1052096"/>
    <lineage>
        <taxon>Eukaryota</taxon>
        <taxon>Fungi</taxon>
        <taxon>Dikarya</taxon>
        <taxon>Ascomycota</taxon>
        <taxon>Pezizomycotina</taxon>
        <taxon>Dothideomycetes</taxon>
        <taxon>Dothideomycetidae</taxon>
        <taxon>Cladosporiales</taxon>
        <taxon>Cladosporiaceae</taxon>
        <taxon>Cladosporium</taxon>
    </lineage>
</organism>
<keyword evidence="4" id="KW-1185">Reference proteome</keyword>
<protein>
    <submittedName>
        <fullName evidence="3">Uncharacterized protein</fullName>
    </submittedName>
</protein>
<evidence type="ECO:0000313" key="3">
    <source>
        <dbReference type="EMBL" id="KAL1590174.1"/>
    </source>
</evidence>
<feature type="region of interest" description="Disordered" evidence="1">
    <location>
        <begin position="1"/>
        <end position="31"/>
    </location>
</feature>
<feature type="compositionally biased region" description="Pro residues" evidence="1">
    <location>
        <begin position="291"/>
        <end position="300"/>
    </location>
</feature>